<dbReference type="GO" id="GO:0016887">
    <property type="term" value="F:ATP hydrolysis activity"/>
    <property type="evidence" value="ECO:0007669"/>
    <property type="project" value="InterPro"/>
</dbReference>
<dbReference type="GO" id="GO:0005524">
    <property type="term" value="F:ATP binding"/>
    <property type="evidence" value="ECO:0007669"/>
    <property type="project" value="InterPro"/>
</dbReference>
<feature type="non-terminal residue" evidence="3">
    <location>
        <position position="1"/>
    </location>
</feature>
<sequence>QYLTVAEVVQSGRHASIGLNEAASAADRAAARRVMREFDLLPLATRTLRELSYGQLRRALFARAWVRRPALLVLDEPFAGLDVSTHEDLRARVERLASGGGRRGHDGSSTVRVAPLCDPRAGAGRRQGAICWSGAAQSSVISVSKTDTACPMIQTAETALPVISSSISTRPGR</sequence>
<name>T1BN08_9ZZZZ</name>
<gene>
    <name evidence="3" type="ORF">B1A_05930</name>
</gene>
<protein>
    <submittedName>
        <fullName evidence="3">ABC transporter-like domain protein</fullName>
    </submittedName>
</protein>
<dbReference type="PANTHER" id="PTHR42734">
    <property type="entry name" value="METAL TRANSPORT SYSTEM ATP-BINDING PROTEIN TM_0124-RELATED"/>
    <property type="match status" value="1"/>
</dbReference>
<evidence type="ECO:0000256" key="1">
    <source>
        <dbReference type="ARBA" id="ARBA00022448"/>
    </source>
</evidence>
<proteinExistence type="predicted"/>
<dbReference type="InterPro" id="IPR050153">
    <property type="entry name" value="Metal_Ion_Import_ABC"/>
</dbReference>
<feature type="domain" description="ABC transporter" evidence="2">
    <location>
        <begin position="20"/>
        <end position="79"/>
    </location>
</feature>
<evidence type="ECO:0000313" key="3">
    <source>
        <dbReference type="EMBL" id="EQD71162.1"/>
    </source>
</evidence>
<organism evidence="3">
    <name type="scientific">mine drainage metagenome</name>
    <dbReference type="NCBI Taxonomy" id="410659"/>
    <lineage>
        <taxon>unclassified sequences</taxon>
        <taxon>metagenomes</taxon>
        <taxon>ecological metagenomes</taxon>
    </lineage>
</organism>
<dbReference type="EMBL" id="AUZX01004315">
    <property type="protein sequence ID" value="EQD71162.1"/>
    <property type="molecule type" value="Genomic_DNA"/>
</dbReference>
<dbReference type="AlphaFoldDB" id="T1BN08"/>
<comment type="caution">
    <text evidence="3">The sequence shown here is derived from an EMBL/GenBank/DDBJ whole genome shotgun (WGS) entry which is preliminary data.</text>
</comment>
<dbReference type="Pfam" id="PF00005">
    <property type="entry name" value="ABC_tran"/>
    <property type="match status" value="1"/>
</dbReference>
<dbReference type="InterPro" id="IPR027417">
    <property type="entry name" value="P-loop_NTPase"/>
</dbReference>
<dbReference type="Gene3D" id="3.40.50.300">
    <property type="entry name" value="P-loop containing nucleotide triphosphate hydrolases"/>
    <property type="match status" value="1"/>
</dbReference>
<evidence type="ECO:0000259" key="2">
    <source>
        <dbReference type="Pfam" id="PF00005"/>
    </source>
</evidence>
<reference evidence="3" key="1">
    <citation type="submission" date="2013-08" db="EMBL/GenBank/DDBJ databases">
        <authorList>
            <person name="Mendez C."/>
            <person name="Richter M."/>
            <person name="Ferrer M."/>
            <person name="Sanchez J."/>
        </authorList>
    </citation>
    <scope>NUCLEOTIDE SEQUENCE</scope>
</reference>
<accession>T1BN08</accession>
<dbReference type="SUPFAM" id="SSF52540">
    <property type="entry name" value="P-loop containing nucleoside triphosphate hydrolases"/>
    <property type="match status" value="1"/>
</dbReference>
<keyword evidence="1" id="KW-0813">Transport</keyword>
<reference evidence="3" key="2">
    <citation type="journal article" date="2014" name="ISME J.">
        <title>Microbial stratification in low pH oxic and suboxic macroscopic growths along an acid mine drainage.</title>
        <authorList>
            <person name="Mendez-Garcia C."/>
            <person name="Mesa V."/>
            <person name="Sprenger R.R."/>
            <person name="Richter M."/>
            <person name="Diez M.S."/>
            <person name="Solano J."/>
            <person name="Bargiela R."/>
            <person name="Golyshina O.V."/>
            <person name="Manteca A."/>
            <person name="Ramos J.L."/>
            <person name="Gallego J.R."/>
            <person name="Llorente I."/>
            <person name="Martins Dos Santos V.A."/>
            <person name="Jensen O.N."/>
            <person name="Pelaez A.I."/>
            <person name="Sanchez J."/>
            <person name="Ferrer M."/>
        </authorList>
    </citation>
    <scope>NUCLEOTIDE SEQUENCE</scope>
</reference>
<dbReference type="InterPro" id="IPR003439">
    <property type="entry name" value="ABC_transporter-like_ATP-bd"/>
</dbReference>